<evidence type="ECO:0000313" key="2">
    <source>
        <dbReference type="Proteomes" id="UP000615755"/>
    </source>
</evidence>
<reference evidence="1 2" key="1">
    <citation type="submission" date="2015-03" db="EMBL/GenBank/DDBJ databases">
        <title>Genome sequence of Pseudoalteromonas aurantia.</title>
        <authorList>
            <person name="Xie B.-B."/>
            <person name="Rong J.-C."/>
            <person name="Qin Q.-L."/>
            <person name="Zhang Y.-Z."/>
        </authorList>
    </citation>
    <scope>NUCLEOTIDE SEQUENCE [LARGE SCALE GENOMIC DNA]</scope>
    <source>
        <strain evidence="1 2">208</strain>
    </source>
</reference>
<keyword evidence="2" id="KW-1185">Reference proteome</keyword>
<protein>
    <submittedName>
        <fullName evidence="1">Uncharacterized protein</fullName>
    </submittedName>
</protein>
<gene>
    <name evidence="1" type="ORF">PAUR_a3779</name>
</gene>
<dbReference type="RefSeq" id="WP_192506221.1">
    <property type="nucleotide sequence ID" value="NZ_AQGV01000010.1"/>
</dbReference>
<evidence type="ECO:0000313" key="1">
    <source>
        <dbReference type="EMBL" id="MBE0366716.1"/>
    </source>
</evidence>
<sequence>MKYLSILFLFISISANAVVPIYVSGEKFQYNESDFDPIIERGHVIGYEANIPVHVDLEDPFFGYPELVFDIKSEVKGSIGAAPMFAEMSAVCSGDASSVDIGRDADIIIKRAGSVRNARFSIYNRLRTNGVCKSLNVKIEKIHSSVADTEAYIDNFNFDLIVYFGY</sequence>
<organism evidence="1 2">
    <name type="scientific">Pseudoalteromonas aurantia 208</name>
    <dbReference type="NCBI Taxonomy" id="1314867"/>
    <lineage>
        <taxon>Bacteria</taxon>
        <taxon>Pseudomonadati</taxon>
        <taxon>Pseudomonadota</taxon>
        <taxon>Gammaproteobacteria</taxon>
        <taxon>Alteromonadales</taxon>
        <taxon>Pseudoalteromonadaceae</taxon>
        <taxon>Pseudoalteromonas</taxon>
    </lineage>
</organism>
<proteinExistence type="predicted"/>
<name>A0ABR9E6U6_9GAMM</name>
<comment type="caution">
    <text evidence="1">The sequence shown here is derived from an EMBL/GenBank/DDBJ whole genome shotgun (WGS) entry which is preliminary data.</text>
</comment>
<dbReference type="Proteomes" id="UP000615755">
    <property type="component" value="Unassembled WGS sequence"/>
</dbReference>
<dbReference type="EMBL" id="AQGV01000010">
    <property type="protein sequence ID" value="MBE0366716.1"/>
    <property type="molecule type" value="Genomic_DNA"/>
</dbReference>
<accession>A0ABR9E6U6</accession>